<comment type="caution">
    <text evidence="1">The sequence shown here is derived from an EMBL/GenBank/DDBJ whole genome shotgun (WGS) entry which is preliminary data.</text>
</comment>
<reference evidence="1" key="1">
    <citation type="submission" date="2019-02" db="EMBL/GenBank/DDBJ databases">
        <authorList>
            <person name="Pothier F.J."/>
        </authorList>
    </citation>
    <scope>NUCLEOTIDE SEQUENCE</scope>
    <source>
        <strain evidence="1">CI-1B</strain>
    </source>
</reference>
<sequence length="139" mass="15264">MSVSVPVVMSSLLLLPALLRQMPPHAKIAVLTYDSTHFGDNLIEIDDPAERARIVIGGVEGGKYWHDELKRPAPLIDVAAMESDVSDCIKRIRASHPEIAAILFECAGFPIVAMAIRRMVKLPVYDIISLCRITMASLV</sequence>
<gene>
    <name evidence="1" type="ORF">CI1B_32950</name>
</gene>
<dbReference type="AlphaFoldDB" id="A0A508T8Z7"/>
<evidence type="ECO:0000313" key="2">
    <source>
        <dbReference type="Proteomes" id="UP000328092"/>
    </source>
</evidence>
<protein>
    <submittedName>
        <fullName evidence="1">Uncharacterized protein</fullName>
    </submittedName>
</protein>
<dbReference type="Proteomes" id="UP000328092">
    <property type="component" value="Unassembled WGS sequence"/>
</dbReference>
<keyword evidence="2" id="KW-1185">Reference proteome</keyword>
<accession>A0A508T8Z7</accession>
<proteinExistence type="predicted"/>
<evidence type="ECO:0000313" key="1">
    <source>
        <dbReference type="EMBL" id="VIO70641.1"/>
    </source>
</evidence>
<name>A0A508T8Z7_9BRAD</name>
<organism evidence="1 2">
    <name type="scientific">Bradyrhizobium ivorense</name>
    <dbReference type="NCBI Taxonomy" id="2511166"/>
    <lineage>
        <taxon>Bacteria</taxon>
        <taxon>Pseudomonadati</taxon>
        <taxon>Pseudomonadota</taxon>
        <taxon>Alphaproteobacteria</taxon>
        <taxon>Hyphomicrobiales</taxon>
        <taxon>Nitrobacteraceae</taxon>
        <taxon>Bradyrhizobium</taxon>
    </lineage>
</organism>
<dbReference type="EMBL" id="CAADFC020000011">
    <property type="protein sequence ID" value="VIO70641.1"/>
    <property type="molecule type" value="Genomic_DNA"/>
</dbReference>